<accession>A0A4T0WWZ3</accession>
<gene>
    <name evidence="9" type="ORF">CANINC_004172</name>
</gene>
<feature type="transmembrane region" description="Helical" evidence="7">
    <location>
        <begin position="63"/>
        <end position="84"/>
    </location>
</feature>
<dbReference type="GO" id="GO:0005886">
    <property type="term" value="C:plasma membrane"/>
    <property type="evidence" value="ECO:0007669"/>
    <property type="project" value="TreeGrafter"/>
</dbReference>
<dbReference type="EMBL" id="SELW01000641">
    <property type="protein sequence ID" value="TID16720.1"/>
    <property type="molecule type" value="Genomic_DNA"/>
</dbReference>
<feature type="transmembrane region" description="Helical" evidence="7">
    <location>
        <begin position="457"/>
        <end position="478"/>
    </location>
</feature>
<evidence type="ECO:0000313" key="10">
    <source>
        <dbReference type="Proteomes" id="UP000307173"/>
    </source>
</evidence>
<proteinExistence type="predicted"/>
<reference evidence="9 10" key="1">
    <citation type="journal article" date="2019" name="Front. Genet.">
        <title>Whole-Genome Sequencing of the Opportunistic Yeast Pathogen Candida inconspicua Uncovers Its Hybrid Origin.</title>
        <authorList>
            <person name="Mixao V."/>
            <person name="Hansen A.P."/>
            <person name="Saus E."/>
            <person name="Boekhout T."/>
            <person name="Lass-Florl C."/>
            <person name="Gabaldon T."/>
        </authorList>
    </citation>
    <scope>NUCLEOTIDE SEQUENCE [LARGE SCALE GENOMIC DNA]</scope>
    <source>
        <strain evidence="9 10">CBS 180</strain>
    </source>
</reference>
<evidence type="ECO:0000256" key="3">
    <source>
        <dbReference type="ARBA" id="ARBA00022692"/>
    </source>
</evidence>
<comment type="subcellular location">
    <subcellularLocation>
        <location evidence="1">Membrane</location>
        <topology evidence="1">Multi-pass membrane protein</topology>
    </subcellularLocation>
</comment>
<feature type="transmembrane region" description="Helical" evidence="7">
    <location>
        <begin position="161"/>
        <end position="185"/>
    </location>
</feature>
<name>A0A4T0WWZ3_9ASCO</name>
<evidence type="ECO:0000313" key="9">
    <source>
        <dbReference type="EMBL" id="TID16720.1"/>
    </source>
</evidence>
<evidence type="ECO:0000256" key="6">
    <source>
        <dbReference type="SAM" id="MobiDB-lite"/>
    </source>
</evidence>
<comment type="caution">
    <text evidence="9">The sequence shown here is derived from an EMBL/GenBank/DDBJ whole genome shotgun (WGS) entry which is preliminary data.</text>
</comment>
<organism evidence="9 10">
    <name type="scientific">Pichia inconspicua</name>
    <dbReference type="NCBI Taxonomy" id="52247"/>
    <lineage>
        <taxon>Eukaryota</taxon>
        <taxon>Fungi</taxon>
        <taxon>Dikarya</taxon>
        <taxon>Ascomycota</taxon>
        <taxon>Saccharomycotina</taxon>
        <taxon>Pichiomycetes</taxon>
        <taxon>Pichiales</taxon>
        <taxon>Pichiaceae</taxon>
        <taxon>Pichia</taxon>
    </lineage>
</organism>
<dbReference type="GO" id="GO:0022857">
    <property type="term" value="F:transmembrane transporter activity"/>
    <property type="evidence" value="ECO:0007669"/>
    <property type="project" value="InterPro"/>
</dbReference>
<keyword evidence="10" id="KW-1185">Reference proteome</keyword>
<dbReference type="OrthoDB" id="2985014at2759"/>
<dbReference type="Gene3D" id="1.20.1250.20">
    <property type="entry name" value="MFS general substrate transporter like domains"/>
    <property type="match status" value="2"/>
</dbReference>
<dbReference type="PROSITE" id="PS50850">
    <property type="entry name" value="MFS"/>
    <property type="match status" value="1"/>
</dbReference>
<dbReference type="SUPFAM" id="SSF103473">
    <property type="entry name" value="MFS general substrate transporter"/>
    <property type="match status" value="1"/>
</dbReference>
<keyword evidence="2" id="KW-0813">Transport</keyword>
<evidence type="ECO:0000256" key="7">
    <source>
        <dbReference type="SAM" id="Phobius"/>
    </source>
</evidence>
<dbReference type="Pfam" id="PF07690">
    <property type="entry name" value="MFS_1"/>
    <property type="match status" value="1"/>
</dbReference>
<protein>
    <recommendedName>
        <fullName evidence="8">Major facilitator superfamily (MFS) profile domain-containing protein</fullName>
    </recommendedName>
</protein>
<evidence type="ECO:0000256" key="4">
    <source>
        <dbReference type="ARBA" id="ARBA00022989"/>
    </source>
</evidence>
<dbReference type="InterPro" id="IPR011701">
    <property type="entry name" value="MFS"/>
</dbReference>
<dbReference type="InterPro" id="IPR036259">
    <property type="entry name" value="MFS_trans_sf"/>
</dbReference>
<feature type="transmembrane region" description="Helical" evidence="7">
    <location>
        <begin position="137"/>
        <end position="155"/>
    </location>
</feature>
<evidence type="ECO:0000256" key="5">
    <source>
        <dbReference type="ARBA" id="ARBA00023136"/>
    </source>
</evidence>
<keyword evidence="3 7" id="KW-0812">Transmembrane</keyword>
<dbReference type="PANTHER" id="PTHR43791">
    <property type="entry name" value="PERMEASE-RELATED"/>
    <property type="match status" value="1"/>
</dbReference>
<dbReference type="AlphaFoldDB" id="A0A4T0WWZ3"/>
<feature type="transmembrane region" description="Helical" evidence="7">
    <location>
        <begin position="230"/>
        <end position="252"/>
    </location>
</feature>
<evidence type="ECO:0000256" key="2">
    <source>
        <dbReference type="ARBA" id="ARBA00022448"/>
    </source>
</evidence>
<feature type="transmembrane region" description="Helical" evidence="7">
    <location>
        <begin position="104"/>
        <end position="125"/>
    </location>
</feature>
<sequence>MSDNTSINSSHEQSDAKVSSSKESCFNEPIEVASVADIALSDEVKQERIAALAAEYNINQKKLMWKIDVCVIPPFCLLYFLAFLDRVNISNAKIYGIENSLGLHGNQFATALTVFFVPYIVFEVLSNYVIKIVKPHIWLSCLIFLFGLVTLLVAWSRNFAGLIVCRLFLGIFEAGSFPAIFYIIANFYTPRESLRRISFFFNCTCLAGGCAGALAYRIHDLDGVHGLSSWQWVYIIEGSFTMGLAIPLYFAVTDFPEEARFLNASERSFLKKKLEYFQGNSGFEIKQTWKDVGSVFKDPMIYICALCYFFLVIPSYGYAFFAPTIIKDLGYTAMEAQRHSIYPWLATMGLSLILAFTSDFHQIRVPYAVFAGSCAVAGLSMVYACVNNTNARYGGCFLTAMGLYSAMPILVCWMSLNFSGHTRKSVGTAFTIGFGNIGGIISAFIFPNKDAPRYKSGFAICIAFSAAAVAMLIVYFLYLRWQTHLKKSEAYQQRWALLDERTKIINGDKNPDFKYWY</sequence>
<keyword evidence="5 7" id="KW-0472">Membrane</keyword>
<feature type="transmembrane region" description="Helical" evidence="7">
    <location>
        <begin position="341"/>
        <end position="360"/>
    </location>
</feature>
<dbReference type="InterPro" id="IPR020846">
    <property type="entry name" value="MFS_dom"/>
</dbReference>
<dbReference type="Proteomes" id="UP000307173">
    <property type="component" value="Unassembled WGS sequence"/>
</dbReference>
<dbReference type="PANTHER" id="PTHR43791:SF46">
    <property type="entry name" value="MAJOR FACILITATOR SUPERFAMILY (MFS) PROFILE DOMAIN-CONTAINING PROTEIN-RELATED"/>
    <property type="match status" value="1"/>
</dbReference>
<feature type="transmembrane region" description="Helical" evidence="7">
    <location>
        <begin position="367"/>
        <end position="386"/>
    </location>
</feature>
<evidence type="ECO:0000259" key="8">
    <source>
        <dbReference type="PROSITE" id="PS50850"/>
    </source>
</evidence>
<feature type="transmembrane region" description="Helical" evidence="7">
    <location>
        <begin position="392"/>
        <end position="414"/>
    </location>
</feature>
<feature type="transmembrane region" description="Helical" evidence="7">
    <location>
        <begin position="300"/>
        <end position="321"/>
    </location>
</feature>
<feature type="transmembrane region" description="Helical" evidence="7">
    <location>
        <begin position="426"/>
        <end position="445"/>
    </location>
</feature>
<feature type="region of interest" description="Disordered" evidence="6">
    <location>
        <begin position="1"/>
        <end position="22"/>
    </location>
</feature>
<evidence type="ECO:0000256" key="1">
    <source>
        <dbReference type="ARBA" id="ARBA00004141"/>
    </source>
</evidence>
<feature type="domain" description="Major facilitator superfamily (MFS) profile" evidence="8">
    <location>
        <begin position="71"/>
        <end position="482"/>
    </location>
</feature>
<feature type="transmembrane region" description="Helical" evidence="7">
    <location>
        <begin position="197"/>
        <end position="218"/>
    </location>
</feature>
<dbReference type="FunFam" id="1.20.1250.20:FF:000057">
    <property type="entry name" value="MFS general substrate transporter"/>
    <property type="match status" value="1"/>
</dbReference>
<keyword evidence="4 7" id="KW-1133">Transmembrane helix</keyword>
<dbReference type="STRING" id="52247.A0A4T0WWZ3"/>
<dbReference type="FunFam" id="1.20.1250.20:FF:000013">
    <property type="entry name" value="MFS general substrate transporter"/>
    <property type="match status" value="1"/>
</dbReference>